<dbReference type="EMBL" id="JACEFO010002096">
    <property type="protein sequence ID" value="KAF8684362.1"/>
    <property type="molecule type" value="Genomic_DNA"/>
</dbReference>
<dbReference type="GO" id="GO:0070483">
    <property type="term" value="P:detection of hypoxia"/>
    <property type="evidence" value="ECO:0007669"/>
    <property type="project" value="UniProtKB-ARBA"/>
</dbReference>
<evidence type="ECO:0000256" key="4">
    <source>
        <dbReference type="ARBA" id="ARBA00022723"/>
    </source>
</evidence>
<comment type="catalytic activity">
    <reaction evidence="7">
        <text>L-cysteine + O2 = 3-sulfino-L-alanine + H(+)</text>
        <dbReference type="Rhea" id="RHEA:20441"/>
        <dbReference type="ChEBI" id="CHEBI:15378"/>
        <dbReference type="ChEBI" id="CHEBI:15379"/>
        <dbReference type="ChEBI" id="CHEBI:35235"/>
        <dbReference type="ChEBI" id="CHEBI:61085"/>
        <dbReference type="EC" id="1.13.11.20"/>
    </reaction>
    <physiologicalReaction direction="left-to-right" evidence="7">
        <dbReference type="Rhea" id="RHEA:20442"/>
    </physiologicalReaction>
</comment>
<organism evidence="9 10">
    <name type="scientific">Digitaria exilis</name>
    <dbReference type="NCBI Taxonomy" id="1010633"/>
    <lineage>
        <taxon>Eukaryota</taxon>
        <taxon>Viridiplantae</taxon>
        <taxon>Streptophyta</taxon>
        <taxon>Embryophyta</taxon>
        <taxon>Tracheophyta</taxon>
        <taxon>Spermatophyta</taxon>
        <taxon>Magnoliopsida</taxon>
        <taxon>Liliopsida</taxon>
        <taxon>Poales</taxon>
        <taxon>Poaceae</taxon>
        <taxon>PACMAD clade</taxon>
        <taxon>Panicoideae</taxon>
        <taxon>Panicodae</taxon>
        <taxon>Paniceae</taxon>
        <taxon>Anthephorinae</taxon>
        <taxon>Digitaria</taxon>
    </lineage>
</organism>
<keyword evidence="4" id="KW-0479">Metal-binding</keyword>
<dbReference type="GO" id="GO:0046872">
    <property type="term" value="F:metal ion binding"/>
    <property type="evidence" value="ECO:0007669"/>
    <property type="project" value="UniProtKB-KW"/>
</dbReference>
<name>A0A835B4P1_9POAL</name>
<evidence type="ECO:0000256" key="5">
    <source>
        <dbReference type="ARBA" id="ARBA00023002"/>
    </source>
</evidence>
<evidence type="ECO:0000256" key="1">
    <source>
        <dbReference type="ARBA" id="ARBA00001954"/>
    </source>
</evidence>
<dbReference type="InterPro" id="IPR011051">
    <property type="entry name" value="RmlC_Cupin_sf"/>
</dbReference>
<evidence type="ECO:0000313" key="10">
    <source>
        <dbReference type="Proteomes" id="UP000636709"/>
    </source>
</evidence>
<keyword evidence="5" id="KW-0560">Oxidoreductase</keyword>
<protein>
    <recommendedName>
        <fullName evidence="3">cysteine dioxygenase</fullName>
        <ecNumber evidence="3">1.13.11.20</ecNumber>
    </recommendedName>
</protein>
<gene>
    <name evidence="9" type="ORF">HU200_044250</name>
</gene>
<dbReference type="OrthoDB" id="271433at2759"/>
<feature type="compositionally biased region" description="Basic residues" evidence="8">
    <location>
        <begin position="22"/>
        <end position="33"/>
    </location>
</feature>
<reference evidence="9" key="1">
    <citation type="submission" date="2020-07" db="EMBL/GenBank/DDBJ databases">
        <title>Genome sequence and genetic diversity analysis of an under-domesticated orphan crop, white fonio (Digitaria exilis).</title>
        <authorList>
            <person name="Bennetzen J.L."/>
            <person name="Chen S."/>
            <person name="Ma X."/>
            <person name="Wang X."/>
            <person name="Yssel A.E.J."/>
            <person name="Chaluvadi S.R."/>
            <person name="Johnson M."/>
            <person name="Gangashetty P."/>
            <person name="Hamidou F."/>
            <person name="Sanogo M.D."/>
            <person name="Zwaenepoel A."/>
            <person name="Wallace J."/>
            <person name="Van De Peer Y."/>
            <person name="Van Deynze A."/>
        </authorList>
    </citation>
    <scope>NUCLEOTIDE SEQUENCE</scope>
    <source>
        <tissue evidence="9">Leaves</tissue>
    </source>
</reference>
<evidence type="ECO:0000256" key="6">
    <source>
        <dbReference type="ARBA" id="ARBA00023004"/>
    </source>
</evidence>
<sequence length="280" mass="29753">MKVVEGWSISGGAAGLKGRRDSSRRRRRLSGGVSVRRRVQVMDAAVASGMKKGPRDARPRRRLTGGVSLRRRVQVVDAATAAPPLQRLLAACRRAFGGPGTVPAPDDVAVIRGILDRDLPPAPECGHPAARPPGDDGRKLLLGSLHVKSYDWATAGGSTATPASSSVPAASTRRLAKLVLDADLRAPCGTLALFPESGGNIHRFAAATSCAVLDVLGPPYSSGERDCTYYQDLPYYSQHDAGSEAAGEHQEPSRMGWLVETGKPKELEMYEVPYKGPPIL</sequence>
<comment type="cofactor">
    <cofactor evidence="1">
        <name>Fe(2+)</name>
        <dbReference type="ChEBI" id="CHEBI:29033"/>
    </cofactor>
</comment>
<feature type="region of interest" description="Disordered" evidence="8">
    <location>
        <begin position="13"/>
        <end position="33"/>
    </location>
</feature>
<proteinExistence type="inferred from homology"/>
<dbReference type="PANTHER" id="PTHR22966:SF63">
    <property type="entry name" value="CYSTEINE DIOXYGENASE"/>
    <property type="match status" value="1"/>
</dbReference>
<dbReference type="EC" id="1.13.11.20" evidence="3"/>
<comment type="caution">
    <text evidence="9">The sequence shown here is derived from an EMBL/GenBank/DDBJ whole genome shotgun (WGS) entry which is preliminary data.</text>
</comment>
<dbReference type="SUPFAM" id="SSF51182">
    <property type="entry name" value="RmlC-like cupins"/>
    <property type="match status" value="1"/>
</dbReference>
<comment type="similarity">
    <text evidence="2">Belongs to the cysteine dioxygenase family.</text>
</comment>
<evidence type="ECO:0000256" key="8">
    <source>
        <dbReference type="SAM" id="MobiDB-lite"/>
    </source>
</evidence>
<accession>A0A835B4P1</accession>
<evidence type="ECO:0000256" key="3">
    <source>
        <dbReference type="ARBA" id="ARBA00013133"/>
    </source>
</evidence>
<evidence type="ECO:0000256" key="2">
    <source>
        <dbReference type="ARBA" id="ARBA00006622"/>
    </source>
</evidence>
<dbReference type="PANTHER" id="PTHR22966">
    <property type="entry name" value="2-AMINOETHANETHIOL DIOXYGENASE"/>
    <property type="match status" value="1"/>
</dbReference>
<dbReference type="GO" id="GO:0017172">
    <property type="term" value="F:cysteine dioxygenase activity"/>
    <property type="evidence" value="ECO:0007669"/>
    <property type="project" value="UniProtKB-EC"/>
</dbReference>
<keyword evidence="10" id="KW-1185">Reference proteome</keyword>
<evidence type="ECO:0000313" key="9">
    <source>
        <dbReference type="EMBL" id="KAF8684362.1"/>
    </source>
</evidence>
<dbReference type="InterPro" id="IPR012864">
    <property type="entry name" value="PCO/ADO"/>
</dbReference>
<evidence type="ECO:0000256" key="7">
    <source>
        <dbReference type="ARBA" id="ARBA00024284"/>
    </source>
</evidence>
<dbReference type="AlphaFoldDB" id="A0A835B4P1"/>
<dbReference type="Pfam" id="PF07847">
    <property type="entry name" value="PCO_ADO"/>
    <property type="match status" value="1"/>
</dbReference>
<dbReference type="Proteomes" id="UP000636709">
    <property type="component" value="Unassembled WGS sequence"/>
</dbReference>
<keyword evidence="6" id="KW-0408">Iron</keyword>